<feature type="transmembrane region" description="Helical" evidence="1">
    <location>
        <begin position="17"/>
        <end position="35"/>
    </location>
</feature>
<sequence>MFPVCSTAIEPFSKPPVFLLALLVYCNYMLVNIICQ</sequence>
<dbReference type="EMBL" id="BK015077">
    <property type="protein sequence ID" value="DAD90128.1"/>
    <property type="molecule type" value="Genomic_DNA"/>
</dbReference>
<name>A0A8S5N7C0_9CAUD</name>
<evidence type="ECO:0000313" key="2">
    <source>
        <dbReference type="EMBL" id="DAD90128.1"/>
    </source>
</evidence>
<protein>
    <submittedName>
        <fullName evidence="2">Uncharacterized protein</fullName>
    </submittedName>
</protein>
<keyword evidence="1" id="KW-0812">Transmembrane</keyword>
<keyword evidence="1" id="KW-0472">Membrane</keyword>
<proteinExistence type="predicted"/>
<reference evidence="2" key="1">
    <citation type="journal article" date="2021" name="Proc. Natl. Acad. Sci. U.S.A.">
        <title>A Catalog of Tens of Thousands of Viruses from Human Metagenomes Reveals Hidden Associations with Chronic Diseases.</title>
        <authorList>
            <person name="Tisza M.J."/>
            <person name="Buck C.B."/>
        </authorList>
    </citation>
    <scope>NUCLEOTIDE SEQUENCE</scope>
    <source>
        <strain evidence="2">CtnN38</strain>
    </source>
</reference>
<accession>A0A8S5N7C0</accession>
<evidence type="ECO:0000256" key="1">
    <source>
        <dbReference type="SAM" id="Phobius"/>
    </source>
</evidence>
<keyword evidence="1" id="KW-1133">Transmembrane helix</keyword>
<organism evidence="2">
    <name type="scientific">Siphoviridae sp. ctnN38</name>
    <dbReference type="NCBI Taxonomy" id="2826455"/>
    <lineage>
        <taxon>Viruses</taxon>
        <taxon>Duplodnaviria</taxon>
        <taxon>Heunggongvirae</taxon>
        <taxon>Uroviricota</taxon>
        <taxon>Caudoviricetes</taxon>
    </lineage>
</organism>